<dbReference type="GO" id="GO:0004721">
    <property type="term" value="F:phosphoprotein phosphatase activity"/>
    <property type="evidence" value="ECO:0007669"/>
    <property type="project" value="TreeGrafter"/>
</dbReference>
<comment type="catalytic activity">
    <reaction evidence="1">
        <text>ATP + protein L-histidine = ADP + protein N-phospho-L-histidine.</text>
        <dbReference type="EC" id="2.7.13.3"/>
    </reaction>
</comment>
<dbReference type="PANTHER" id="PTHR45453:SF2">
    <property type="entry name" value="HISTIDINE KINASE"/>
    <property type="match status" value="1"/>
</dbReference>
<feature type="domain" description="Histidine kinase" evidence="12">
    <location>
        <begin position="126"/>
        <end position="331"/>
    </location>
</feature>
<evidence type="ECO:0000256" key="7">
    <source>
        <dbReference type="ARBA" id="ARBA00022777"/>
    </source>
</evidence>
<feature type="transmembrane region" description="Helical" evidence="11">
    <location>
        <begin position="37"/>
        <end position="58"/>
    </location>
</feature>
<keyword evidence="7" id="KW-0418">Kinase</keyword>
<dbReference type="GO" id="GO:0000155">
    <property type="term" value="F:phosphorelay sensor kinase activity"/>
    <property type="evidence" value="ECO:0007669"/>
    <property type="project" value="TreeGrafter"/>
</dbReference>
<evidence type="ECO:0000256" key="5">
    <source>
        <dbReference type="ARBA" id="ARBA00022679"/>
    </source>
</evidence>
<protein>
    <recommendedName>
        <fullName evidence="3">histidine kinase</fullName>
        <ecNumber evidence="3">2.7.13.3</ecNumber>
    </recommendedName>
</protein>
<evidence type="ECO:0000256" key="3">
    <source>
        <dbReference type="ARBA" id="ARBA00012438"/>
    </source>
</evidence>
<evidence type="ECO:0000256" key="9">
    <source>
        <dbReference type="ARBA" id="ARBA00023012"/>
    </source>
</evidence>
<accession>A0A0B3W3D5</accession>
<keyword evidence="8 11" id="KW-1133">Transmembrane helix</keyword>
<evidence type="ECO:0000259" key="12">
    <source>
        <dbReference type="PROSITE" id="PS50109"/>
    </source>
</evidence>
<dbReference type="SMART" id="SM00387">
    <property type="entry name" value="HATPase_c"/>
    <property type="match status" value="1"/>
</dbReference>
<dbReference type="Pfam" id="PF02518">
    <property type="entry name" value="HATPase_c"/>
    <property type="match status" value="1"/>
</dbReference>
<keyword evidence="6 11" id="KW-0812">Transmembrane</keyword>
<dbReference type="Proteomes" id="UP000031189">
    <property type="component" value="Unassembled WGS sequence"/>
</dbReference>
<gene>
    <name evidence="13" type="ORF">QX51_11110</name>
</gene>
<dbReference type="EMBL" id="JWHR01000099">
    <property type="protein sequence ID" value="KHS56907.1"/>
    <property type="molecule type" value="Genomic_DNA"/>
</dbReference>
<dbReference type="OrthoDB" id="9780487at2"/>
<reference evidence="13 14" key="1">
    <citation type="submission" date="2014-12" db="EMBL/GenBank/DDBJ databases">
        <title>Draft genome sequence of Terrisporobacter sp. 08-306576, isolated from the blood culture of a bacteremia patient.</title>
        <authorList>
            <person name="Lund L.C."/>
            <person name="Sydenham T.V."/>
            <person name="Hogh S.V."/>
            <person name="Skov M.N."/>
            <person name="Kemp M."/>
            <person name="Justesen U.S."/>
        </authorList>
    </citation>
    <scope>NUCLEOTIDE SEQUENCE [LARGE SCALE GENOMIC DNA]</scope>
    <source>
        <strain evidence="13 14">08-306576</strain>
    </source>
</reference>
<keyword evidence="14" id="KW-1185">Reference proteome</keyword>
<keyword evidence="5" id="KW-0808">Transferase</keyword>
<dbReference type="SUPFAM" id="SSF55874">
    <property type="entry name" value="ATPase domain of HSP90 chaperone/DNA topoisomerase II/histidine kinase"/>
    <property type="match status" value="1"/>
</dbReference>
<dbReference type="GO" id="GO:0016036">
    <property type="term" value="P:cellular response to phosphate starvation"/>
    <property type="evidence" value="ECO:0007669"/>
    <property type="project" value="TreeGrafter"/>
</dbReference>
<dbReference type="GO" id="GO:0005886">
    <property type="term" value="C:plasma membrane"/>
    <property type="evidence" value="ECO:0007669"/>
    <property type="project" value="UniProtKB-SubCell"/>
</dbReference>
<evidence type="ECO:0000313" key="14">
    <source>
        <dbReference type="Proteomes" id="UP000031189"/>
    </source>
</evidence>
<evidence type="ECO:0000256" key="8">
    <source>
        <dbReference type="ARBA" id="ARBA00022989"/>
    </source>
</evidence>
<evidence type="ECO:0000313" key="13">
    <source>
        <dbReference type="EMBL" id="KHS56907.1"/>
    </source>
</evidence>
<evidence type="ECO:0000256" key="2">
    <source>
        <dbReference type="ARBA" id="ARBA00004651"/>
    </source>
</evidence>
<evidence type="ECO:0000256" key="4">
    <source>
        <dbReference type="ARBA" id="ARBA00022475"/>
    </source>
</evidence>
<proteinExistence type="predicted"/>
<dbReference type="PANTHER" id="PTHR45453">
    <property type="entry name" value="PHOSPHATE REGULON SENSOR PROTEIN PHOR"/>
    <property type="match status" value="1"/>
</dbReference>
<dbReference type="Gene3D" id="3.30.565.10">
    <property type="entry name" value="Histidine kinase-like ATPase, C-terminal domain"/>
    <property type="match status" value="1"/>
</dbReference>
<dbReference type="InterPro" id="IPR005467">
    <property type="entry name" value="His_kinase_dom"/>
</dbReference>
<comment type="caution">
    <text evidence="13">The sequence shown here is derived from an EMBL/GenBank/DDBJ whole genome shotgun (WGS) entry which is preliminary data.</text>
</comment>
<dbReference type="InterPro" id="IPR036890">
    <property type="entry name" value="HATPase_C_sf"/>
</dbReference>
<dbReference type="PROSITE" id="PS50109">
    <property type="entry name" value="HIS_KIN"/>
    <property type="match status" value="1"/>
</dbReference>
<dbReference type="AlphaFoldDB" id="A0A0B3W3D5"/>
<evidence type="ECO:0000256" key="11">
    <source>
        <dbReference type="SAM" id="Phobius"/>
    </source>
</evidence>
<feature type="transmembrane region" description="Helical" evidence="11">
    <location>
        <begin position="12"/>
        <end position="31"/>
    </location>
</feature>
<dbReference type="RefSeq" id="WP_039679982.1">
    <property type="nucleotide sequence ID" value="NZ_JWHR01000099.1"/>
</dbReference>
<dbReference type="EC" id="2.7.13.3" evidence="3"/>
<dbReference type="InterPro" id="IPR003594">
    <property type="entry name" value="HATPase_dom"/>
</dbReference>
<comment type="subcellular location">
    <subcellularLocation>
        <location evidence="2">Cell membrane</location>
        <topology evidence="2">Multi-pass membrane protein</topology>
    </subcellularLocation>
</comment>
<dbReference type="InterPro" id="IPR050351">
    <property type="entry name" value="BphY/WalK/GraS-like"/>
</dbReference>
<keyword evidence="9" id="KW-0902">Two-component regulatory system</keyword>
<sequence>MTILKYIKDKSISILILLLTLIITFMFIFLVEININYIIFTEMIFLFSFILILVIDFIRRKKFYNDFIDTFSELDEKSYITEIIEIPNFIEGQILYQSLKVESKYINDITSGYNNKFKEYRQYIETWVHEIKTSISTSKLLIENNKNITTLSIEEEIDKIDDYIEQVFYVTKSDTVEKDYHIKKLYLKYIITNTIKNKSKEIINIGMKTMLHDLYFYILSDSKWIEFIICQIISNSIKYRINKPTIEFYSEEINNKICLYIKDNGIGIPKEDISRVFEKGFAGVNGRIKSTSTGIGLYLCKKLCNKLEVDIDISSEFEKCTTVKLTFIKDI</sequence>
<evidence type="ECO:0000256" key="6">
    <source>
        <dbReference type="ARBA" id="ARBA00022692"/>
    </source>
</evidence>
<keyword evidence="4" id="KW-1003">Cell membrane</keyword>
<keyword evidence="10 11" id="KW-0472">Membrane</keyword>
<name>A0A0B3W3D5_9FIRM</name>
<evidence type="ECO:0000256" key="1">
    <source>
        <dbReference type="ARBA" id="ARBA00000085"/>
    </source>
</evidence>
<dbReference type="STRING" id="1577792.QX51_11110"/>
<evidence type="ECO:0000256" key="10">
    <source>
        <dbReference type="ARBA" id="ARBA00023136"/>
    </source>
</evidence>
<organism evidence="13 14">
    <name type="scientific">Terrisporobacter othiniensis</name>
    <dbReference type="NCBI Taxonomy" id="1577792"/>
    <lineage>
        <taxon>Bacteria</taxon>
        <taxon>Bacillati</taxon>
        <taxon>Bacillota</taxon>
        <taxon>Clostridia</taxon>
        <taxon>Peptostreptococcales</taxon>
        <taxon>Peptostreptococcaceae</taxon>
        <taxon>Terrisporobacter</taxon>
    </lineage>
</organism>